<keyword evidence="6" id="KW-0482">Metalloprotease</keyword>
<evidence type="ECO:0000256" key="1">
    <source>
        <dbReference type="ARBA" id="ARBA00001947"/>
    </source>
</evidence>
<evidence type="ECO:0000256" key="2">
    <source>
        <dbReference type="ARBA" id="ARBA00022670"/>
    </source>
</evidence>
<dbReference type="CDD" id="cd11375">
    <property type="entry name" value="Peptidase_M54"/>
    <property type="match status" value="1"/>
</dbReference>
<evidence type="ECO:0000313" key="7">
    <source>
        <dbReference type="EMBL" id="NMH28403.1"/>
    </source>
</evidence>
<organism evidence="7 8">
    <name type="scientific">Flavobacterium silvaticum</name>
    <dbReference type="NCBI Taxonomy" id="1852020"/>
    <lineage>
        <taxon>Bacteria</taxon>
        <taxon>Pseudomonadati</taxon>
        <taxon>Bacteroidota</taxon>
        <taxon>Flavobacteriia</taxon>
        <taxon>Flavobacteriales</taxon>
        <taxon>Flavobacteriaceae</taxon>
        <taxon>Flavobacterium</taxon>
    </lineage>
</organism>
<keyword evidence="2 7" id="KW-0645">Protease</keyword>
<keyword evidence="5" id="KW-0862">Zinc</keyword>
<dbReference type="Proteomes" id="UP000712080">
    <property type="component" value="Unassembled WGS sequence"/>
</dbReference>
<keyword evidence="4" id="KW-0378">Hydrolase</keyword>
<evidence type="ECO:0000256" key="4">
    <source>
        <dbReference type="ARBA" id="ARBA00022801"/>
    </source>
</evidence>
<comment type="caution">
    <text evidence="7">The sequence shown here is derived from an EMBL/GenBank/DDBJ whole genome shotgun (WGS) entry which is preliminary data.</text>
</comment>
<name>A0A972FTW2_9FLAO</name>
<dbReference type="PANTHER" id="PTHR15910:SF1">
    <property type="entry name" value="ARCHAEMETZINCIN-2"/>
    <property type="match status" value="1"/>
</dbReference>
<dbReference type="PANTHER" id="PTHR15910">
    <property type="entry name" value="ARCHAEMETZINCIN"/>
    <property type="match status" value="1"/>
</dbReference>
<dbReference type="GO" id="GO:0006508">
    <property type="term" value="P:proteolysis"/>
    <property type="evidence" value="ECO:0007669"/>
    <property type="project" value="UniProtKB-KW"/>
</dbReference>
<protein>
    <submittedName>
        <fullName evidence="7">Zn-dependent protease</fullName>
    </submittedName>
</protein>
<proteinExistence type="predicted"/>
<evidence type="ECO:0000256" key="6">
    <source>
        <dbReference type="ARBA" id="ARBA00023049"/>
    </source>
</evidence>
<comment type="cofactor">
    <cofactor evidence="1">
        <name>Zn(2+)</name>
        <dbReference type="ChEBI" id="CHEBI:29105"/>
    </cofactor>
</comment>
<dbReference type="InterPro" id="IPR012962">
    <property type="entry name" value="Pept_M54_archaemetzincn"/>
</dbReference>
<evidence type="ECO:0000313" key="8">
    <source>
        <dbReference type="Proteomes" id="UP000712080"/>
    </source>
</evidence>
<dbReference type="SUPFAM" id="SSF55486">
    <property type="entry name" value="Metalloproteases ('zincins'), catalytic domain"/>
    <property type="match status" value="1"/>
</dbReference>
<dbReference type="GO" id="GO:0008237">
    <property type="term" value="F:metallopeptidase activity"/>
    <property type="evidence" value="ECO:0007669"/>
    <property type="project" value="UniProtKB-KW"/>
</dbReference>
<dbReference type="GO" id="GO:0046872">
    <property type="term" value="F:metal ion binding"/>
    <property type="evidence" value="ECO:0007669"/>
    <property type="project" value="UniProtKB-KW"/>
</dbReference>
<dbReference type="Gene3D" id="3.40.390.10">
    <property type="entry name" value="Collagenase (Catalytic Domain)"/>
    <property type="match status" value="1"/>
</dbReference>
<evidence type="ECO:0000256" key="5">
    <source>
        <dbReference type="ARBA" id="ARBA00022833"/>
    </source>
</evidence>
<keyword evidence="8" id="KW-1185">Reference proteome</keyword>
<dbReference type="AlphaFoldDB" id="A0A972FTW2"/>
<dbReference type="RefSeq" id="WP_169527503.1">
    <property type="nucleotide sequence ID" value="NZ_JAAMPU010000105.1"/>
</dbReference>
<dbReference type="EMBL" id="JAAMPU010000105">
    <property type="protein sequence ID" value="NMH28403.1"/>
    <property type="molecule type" value="Genomic_DNA"/>
</dbReference>
<sequence>MRKWCLFMVLAFLSCKTDGKRDYFSRLSGNDQPLPKTLPGEWLWDHPENGQTFGQFLKSKPIIPTDYKRTIYVSQIGKFNELQTRQIQLLQEYLQIFFQLEVKIGERISSDEIPADCRRIGKEDQEQLLASFVLDSVLVRQKTKDAIAFMGISELDLYPQPSWNYVFGLASYQKQVGVTSIFRLQDELLKKENFDLCLTRLLKVSSHEIGHMFGLHHCIDASCVMNGSNHLPETDKNPTRLCSHCQQKLQYSIGYDNQKRVNELIAFFKQNKLEHESIILNKDLKIKK</sequence>
<dbReference type="Pfam" id="PF07998">
    <property type="entry name" value="Peptidase_M54"/>
    <property type="match status" value="1"/>
</dbReference>
<evidence type="ECO:0000256" key="3">
    <source>
        <dbReference type="ARBA" id="ARBA00022723"/>
    </source>
</evidence>
<dbReference type="PROSITE" id="PS51257">
    <property type="entry name" value="PROKAR_LIPOPROTEIN"/>
    <property type="match status" value="1"/>
</dbReference>
<accession>A0A972FTW2</accession>
<reference evidence="7" key="1">
    <citation type="submission" date="2020-02" db="EMBL/GenBank/DDBJ databases">
        <title>Flavobacterium sp. genome.</title>
        <authorList>
            <person name="Jung H.S."/>
            <person name="Baek J.H."/>
            <person name="Jeon C.O."/>
        </authorList>
    </citation>
    <scope>NUCLEOTIDE SEQUENCE</scope>
    <source>
        <strain evidence="7">SE-s28</strain>
    </source>
</reference>
<dbReference type="InterPro" id="IPR024079">
    <property type="entry name" value="MetalloPept_cat_dom_sf"/>
</dbReference>
<keyword evidence="3" id="KW-0479">Metal-binding</keyword>
<gene>
    <name evidence="7" type="ORF">G6047_10195</name>
</gene>